<dbReference type="NCBIfam" id="NF002987">
    <property type="entry name" value="PRK03719.1"/>
    <property type="match status" value="1"/>
</dbReference>
<evidence type="ECO:0000256" key="2">
    <source>
        <dbReference type="SAM" id="SignalP"/>
    </source>
</evidence>
<dbReference type="InterPro" id="IPR036198">
    <property type="entry name" value="Ecotin_sf"/>
</dbReference>
<sequence length="157" mass="17571">MKSSVLFCTLLASLAAPPLSAASNKDVKMFPPATEQQQRNVIRLPALDNEQERKVEILISKPLEVDCNRQRLTGDLVEDTVKGWGYSYYTLSEVKGPVSTMMACPNNDKHQAQVPVYGEGFLLRYNSRLPVVLYAPKDVTIQYRIWQPGEVLNASAE</sequence>
<keyword evidence="4" id="KW-1185">Reference proteome</keyword>
<gene>
    <name evidence="3" type="primary">eco</name>
    <name evidence="3" type="ORF">ACFOSS_06985</name>
</gene>
<dbReference type="PIRSF" id="PIRSF006865">
    <property type="entry name" value="Prot_inh_ecotin"/>
    <property type="match status" value="1"/>
</dbReference>
<evidence type="ECO:0000256" key="1">
    <source>
        <dbReference type="ARBA" id="ARBA00010558"/>
    </source>
</evidence>
<dbReference type="SUPFAM" id="SSF49772">
    <property type="entry name" value="Ecotin, trypsin inhibitor"/>
    <property type="match status" value="1"/>
</dbReference>
<comment type="caution">
    <text evidence="3">The sequence shown here is derived from an EMBL/GenBank/DDBJ whole genome shotgun (WGS) entry which is preliminary data.</text>
</comment>
<dbReference type="EMBL" id="JBHSAF010000006">
    <property type="protein sequence ID" value="MFC3913206.1"/>
    <property type="molecule type" value="Genomic_DNA"/>
</dbReference>
<dbReference type="RefSeq" id="WP_377151467.1">
    <property type="nucleotide sequence ID" value="NZ_JBHSAF010000006.1"/>
</dbReference>
<keyword evidence="3" id="KW-0646">Protease inhibitor</keyword>
<dbReference type="GO" id="GO:0004867">
    <property type="term" value="F:serine-type endopeptidase inhibitor activity"/>
    <property type="evidence" value="ECO:0007669"/>
    <property type="project" value="UniProtKB-KW"/>
</dbReference>
<dbReference type="Proteomes" id="UP001595692">
    <property type="component" value="Unassembled WGS sequence"/>
</dbReference>
<reference evidence="4" key="1">
    <citation type="journal article" date="2019" name="Int. J. Syst. Evol. Microbiol.">
        <title>The Global Catalogue of Microorganisms (GCM) 10K type strain sequencing project: providing services to taxonomists for standard genome sequencing and annotation.</title>
        <authorList>
            <consortium name="The Broad Institute Genomics Platform"/>
            <consortium name="The Broad Institute Genome Sequencing Center for Infectious Disease"/>
            <person name="Wu L."/>
            <person name="Ma J."/>
        </authorList>
    </citation>
    <scope>NUCLEOTIDE SEQUENCE [LARGE SCALE GENOMIC DNA]</scope>
    <source>
        <strain evidence="4">CCUG 54939</strain>
    </source>
</reference>
<dbReference type="Gene3D" id="2.60.40.550">
    <property type="entry name" value="Ecotin"/>
    <property type="match status" value="1"/>
</dbReference>
<comment type="similarity">
    <text evidence="1">Belongs to the protease inhibitor I11 (ecotin) family.</text>
</comment>
<proteinExistence type="inferred from homology"/>
<name>A0ABV8CN02_9GAMM</name>
<feature type="chain" id="PRO_5045101892" evidence="2">
    <location>
        <begin position="22"/>
        <end position="157"/>
    </location>
</feature>
<protein>
    <submittedName>
        <fullName evidence="3">Serine protease inhibitor ecotin</fullName>
    </submittedName>
</protein>
<dbReference type="InterPro" id="IPR005658">
    <property type="entry name" value="Prot_inh_ecotin"/>
</dbReference>
<keyword evidence="3" id="KW-0722">Serine protease inhibitor</keyword>
<dbReference type="PANTHER" id="PTHR35890:SF3">
    <property type="entry name" value="ECOTIN"/>
    <property type="match status" value="1"/>
</dbReference>
<dbReference type="PANTHER" id="PTHR35890">
    <property type="match status" value="1"/>
</dbReference>
<accession>A0ABV8CN02</accession>
<feature type="signal peptide" evidence="2">
    <location>
        <begin position="1"/>
        <end position="21"/>
    </location>
</feature>
<evidence type="ECO:0000313" key="3">
    <source>
        <dbReference type="EMBL" id="MFC3913206.1"/>
    </source>
</evidence>
<organism evidence="3 4">
    <name type="scientific">Pseudaeromonas sharmana</name>
    <dbReference type="NCBI Taxonomy" id="328412"/>
    <lineage>
        <taxon>Bacteria</taxon>
        <taxon>Pseudomonadati</taxon>
        <taxon>Pseudomonadota</taxon>
        <taxon>Gammaproteobacteria</taxon>
        <taxon>Aeromonadales</taxon>
        <taxon>Aeromonadaceae</taxon>
        <taxon>Pseudaeromonas</taxon>
    </lineage>
</organism>
<keyword evidence="2" id="KW-0732">Signal</keyword>
<dbReference type="Pfam" id="PF03974">
    <property type="entry name" value="Ecotin"/>
    <property type="match status" value="1"/>
</dbReference>
<evidence type="ECO:0000313" key="4">
    <source>
        <dbReference type="Proteomes" id="UP001595692"/>
    </source>
</evidence>